<name>A0A151GE39_DRECN</name>
<feature type="region of interest" description="Disordered" evidence="1">
    <location>
        <begin position="375"/>
        <end position="508"/>
    </location>
</feature>
<feature type="region of interest" description="Disordered" evidence="1">
    <location>
        <begin position="271"/>
        <end position="336"/>
    </location>
</feature>
<feature type="region of interest" description="Disordered" evidence="1">
    <location>
        <begin position="653"/>
        <end position="675"/>
    </location>
</feature>
<feature type="compositionally biased region" description="Polar residues" evidence="1">
    <location>
        <begin position="660"/>
        <end position="675"/>
    </location>
</feature>
<feature type="compositionally biased region" description="Low complexity" evidence="1">
    <location>
        <begin position="489"/>
        <end position="504"/>
    </location>
</feature>
<dbReference type="InParanoid" id="A0A151GE39"/>
<dbReference type="Proteomes" id="UP000076580">
    <property type="component" value="Chromosome 03"/>
</dbReference>
<protein>
    <submittedName>
        <fullName evidence="2">Uncharacterized protein</fullName>
    </submittedName>
</protein>
<evidence type="ECO:0000256" key="1">
    <source>
        <dbReference type="SAM" id="MobiDB-lite"/>
    </source>
</evidence>
<feature type="region of interest" description="Disordered" evidence="1">
    <location>
        <begin position="105"/>
        <end position="131"/>
    </location>
</feature>
<organism evidence="2 3">
    <name type="scientific">Drechmeria coniospora</name>
    <name type="common">Nematophagous fungus</name>
    <name type="synonym">Meria coniospora</name>
    <dbReference type="NCBI Taxonomy" id="98403"/>
    <lineage>
        <taxon>Eukaryota</taxon>
        <taxon>Fungi</taxon>
        <taxon>Dikarya</taxon>
        <taxon>Ascomycota</taxon>
        <taxon>Pezizomycotina</taxon>
        <taxon>Sordariomycetes</taxon>
        <taxon>Hypocreomycetidae</taxon>
        <taxon>Hypocreales</taxon>
        <taxon>Ophiocordycipitaceae</taxon>
        <taxon>Drechmeria</taxon>
    </lineage>
</organism>
<comment type="caution">
    <text evidence="2">The sequence shown here is derived from an EMBL/GenBank/DDBJ whole genome shotgun (WGS) entry which is preliminary data.</text>
</comment>
<reference evidence="2 3" key="1">
    <citation type="journal article" date="2016" name="Sci. Rep.">
        <title>Insights into Adaptations to a Near-Obligate Nematode Endoparasitic Lifestyle from the Finished Genome of Drechmeria coniospora.</title>
        <authorList>
            <person name="Zhang L."/>
            <person name="Zhou Z."/>
            <person name="Guo Q."/>
            <person name="Fokkens L."/>
            <person name="Miskei M."/>
            <person name="Pocsi I."/>
            <person name="Zhang W."/>
            <person name="Chen M."/>
            <person name="Wang L."/>
            <person name="Sun Y."/>
            <person name="Donzelli B.G."/>
            <person name="Gibson D.M."/>
            <person name="Nelson D.R."/>
            <person name="Luo J.G."/>
            <person name="Rep M."/>
            <person name="Liu H."/>
            <person name="Yang S."/>
            <person name="Wang J."/>
            <person name="Krasnoff S.B."/>
            <person name="Xu Y."/>
            <person name="Molnar I."/>
            <person name="Lin M."/>
        </authorList>
    </citation>
    <scope>NUCLEOTIDE SEQUENCE [LARGE SCALE GENOMIC DNA]</scope>
    <source>
        <strain evidence="2 3">ARSEF 6962</strain>
    </source>
</reference>
<evidence type="ECO:0000313" key="3">
    <source>
        <dbReference type="Proteomes" id="UP000076580"/>
    </source>
</evidence>
<feature type="compositionally biased region" description="Polar residues" evidence="1">
    <location>
        <begin position="765"/>
        <end position="778"/>
    </location>
</feature>
<accession>A0A151GE39</accession>
<proteinExistence type="predicted"/>
<dbReference type="RefSeq" id="XP_040654695.1">
    <property type="nucleotide sequence ID" value="XM_040804591.1"/>
</dbReference>
<feature type="region of interest" description="Disordered" evidence="1">
    <location>
        <begin position="809"/>
        <end position="828"/>
    </location>
</feature>
<gene>
    <name evidence="2" type="ORF">DCS_07306</name>
</gene>
<dbReference type="AlphaFoldDB" id="A0A151GE39"/>
<feature type="region of interest" description="Disordered" evidence="1">
    <location>
        <begin position="765"/>
        <end position="784"/>
    </location>
</feature>
<keyword evidence="3" id="KW-1185">Reference proteome</keyword>
<dbReference type="EMBL" id="LAYC01000003">
    <property type="protein sequence ID" value="KYK55343.1"/>
    <property type="molecule type" value="Genomic_DNA"/>
</dbReference>
<dbReference type="GeneID" id="63719949"/>
<evidence type="ECO:0000313" key="2">
    <source>
        <dbReference type="EMBL" id="KYK55343.1"/>
    </source>
</evidence>
<sequence>MVNGNHICVQAGGTCKTSLVLLPVCEWPPEIRTHSFFGILLCRTTRPATTARQGGAPSTINGMAMKAFCCCTSRRRGRTVDGRDGNAIPLSEASGLFDTALHQERGLGDSRASRHPPADYASSSAQVSPREVPVDVCQLMADNDSDGEHETSHSARRSTRTLSAVRAKLIKHMSHDIDIDRQSRTAVGHSKEELARRAELRRLRQKRIQDELEKECVNDDGSVKSHQSTRHLSTLIDFGQPGGGPRDAIEFTVKHGTTMLDVAASVLQSVPSSTPSHSSCLDLTDAGRGHEPTSSQNGEGLSVTGTAMMTPAASHSQPAVAQHKRHRALSGCAPSPPRLERALGVDSDFDICHGSHAWDDQSALGVWLIAQGMRSRDSSLGRPADQASDRTTAPEQAPPPTQEFGGVPRVIDTETPTEERRITISLPPRLSSEAEANRSQARDGTGTGGSTLRHDEPVDADNLTPSPSRNAPEYRRSATSVARHHVDRPSSNYPSTDTSSPPSSVHTLSNRFSLSQQDIENLELSPFQWHGNFSVLQSFGHSERKTSYDASENHGTYLDGNCEPDRCLERQSQSGFDTKSVAHSDTVSFQQREAELRTIEYRFGKVISRKKTGAAVHSRFREEFPTTTACAPVRASLVAKLQRSISRLSRAPRSLVSIGSKPNPSNGTNVEPSQHSNIETTKHLQTLFNPKDSATKSTDMPSTVSAAKPVHACGNRQDHVPAVRLHDSSAEPPDVQGNLTSNIESQANISQGTFIWPVTTKASGGQSRRCQVRPSSSWPKCRNDLVDPPPVVMRRPYREYMKNQVDGEEELALESPRKAHESPSLSQRLEKVTRSRLIRLLPFTMSSLEAGNSQLQ</sequence>
<feature type="compositionally biased region" description="Polar residues" evidence="1">
    <location>
        <begin position="292"/>
        <end position="319"/>
    </location>
</feature>